<dbReference type="InterPro" id="IPR033889">
    <property type="entry name" value="LanC"/>
</dbReference>
<keyword evidence="2" id="KW-1185">Reference proteome</keyword>
<protein>
    <submittedName>
        <fullName evidence="1">Lanthionine synthetase C family protein</fullName>
    </submittedName>
</protein>
<dbReference type="InterPro" id="IPR007822">
    <property type="entry name" value="LANC-like"/>
</dbReference>
<dbReference type="PRINTS" id="PR01955">
    <property type="entry name" value="LANCFRANKIA"/>
</dbReference>
<dbReference type="CDD" id="cd04793">
    <property type="entry name" value="LanC"/>
    <property type="match status" value="1"/>
</dbReference>
<dbReference type="Gene3D" id="1.50.10.20">
    <property type="match status" value="1"/>
</dbReference>
<dbReference type="PRINTS" id="PR01950">
    <property type="entry name" value="LANCSUPER"/>
</dbReference>
<accession>A0ABV6TXK4</accession>
<proteinExistence type="predicted"/>
<dbReference type="SUPFAM" id="SSF158745">
    <property type="entry name" value="LanC-like"/>
    <property type="match status" value="1"/>
</dbReference>
<dbReference type="Proteomes" id="UP001589870">
    <property type="component" value="Unassembled WGS sequence"/>
</dbReference>
<gene>
    <name evidence="1" type="ORF">ACFHYQ_01355</name>
</gene>
<name>A0ABV6TXK4_9ACTN</name>
<comment type="caution">
    <text evidence="1">The sequence shown here is derived from an EMBL/GenBank/DDBJ whole genome shotgun (WGS) entry which is preliminary data.</text>
</comment>
<dbReference type="RefSeq" id="WP_394299189.1">
    <property type="nucleotide sequence ID" value="NZ_JBHMQT010000003.1"/>
</dbReference>
<organism evidence="1 2">
    <name type="scientific">Sphaerimonospora cavernae</name>
    <dbReference type="NCBI Taxonomy" id="1740611"/>
    <lineage>
        <taxon>Bacteria</taxon>
        <taxon>Bacillati</taxon>
        <taxon>Actinomycetota</taxon>
        <taxon>Actinomycetes</taxon>
        <taxon>Streptosporangiales</taxon>
        <taxon>Streptosporangiaceae</taxon>
        <taxon>Sphaerimonospora</taxon>
    </lineage>
</organism>
<evidence type="ECO:0000313" key="1">
    <source>
        <dbReference type="EMBL" id="MFC0860933.1"/>
    </source>
</evidence>
<dbReference type="Pfam" id="PF05147">
    <property type="entry name" value="LANC_like"/>
    <property type="match status" value="1"/>
</dbReference>
<reference evidence="1 2" key="1">
    <citation type="submission" date="2024-09" db="EMBL/GenBank/DDBJ databases">
        <authorList>
            <person name="Sun Q."/>
            <person name="Mori K."/>
        </authorList>
    </citation>
    <scope>NUCLEOTIDE SEQUENCE [LARGE SCALE GENOMIC DNA]</scope>
    <source>
        <strain evidence="1 2">TBRC 1851</strain>
    </source>
</reference>
<evidence type="ECO:0000313" key="2">
    <source>
        <dbReference type="Proteomes" id="UP001589870"/>
    </source>
</evidence>
<dbReference type="EMBL" id="JBHMQT010000003">
    <property type="protein sequence ID" value="MFC0860933.1"/>
    <property type="molecule type" value="Genomic_DNA"/>
</dbReference>
<dbReference type="SMART" id="SM01260">
    <property type="entry name" value="LANC_like"/>
    <property type="match status" value="1"/>
</dbReference>
<sequence>MSTLEDDAVKLAVAVADRLAHPDAPGLPASKPWWTQSLAHGAPGIALLHIELAARGAAPWDHAHAWLCSATWAKVTGGPDSHLYYGAPAIAHAVACAADHQAGSYRRALDALDRQITADTLARVEAANARIDTGSQPALAEFDTIRGLAGLGSYLLRRDPDGQAVRAVLTYLVRLTEPLALDGETLPGWWAACGPSGLAESRMPGGHANNGMAHGIGGPLALLALAVLHGVTVNGHHEAIGRILAWLDQWRTRNGWPYFVTRPQLNAGQIKATSPRRPSWCYGTAGLARTQQLAALALGDTARRHAAEDALVHAVTDRAHLATATDASLCHGHAGFAHIAIRAAADAAPCMAVRLRAAALHLLEVIHPPGTDPAKAADRLLASAGPALLEGATGIALATASAASVTGPVTGWDTCLLIT</sequence>